<evidence type="ECO:0000313" key="1">
    <source>
        <dbReference type="EMBL" id="MBB5932736.1"/>
    </source>
</evidence>
<keyword evidence="2" id="KW-1185">Reference proteome</keyword>
<evidence type="ECO:0000313" key="2">
    <source>
        <dbReference type="Proteomes" id="UP000585836"/>
    </source>
</evidence>
<proteinExistence type="predicted"/>
<reference evidence="1 2" key="1">
    <citation type="submission" date="2020-08" db="EMBL/GenBank/DDBJ databases">
        <title>Genomic Encyclopedia of Type Strains, Phase III (KMG-III): the genomes of soil and plant-associated and newly described type strains.</title>
        <authorList>
            <person name="Whitman W."/>
        </authorList>
    </citation>
    <scope>NUCLEOTIDE SEQUENCE [LARGE SCALE GENOMIC DNA]</scope>
    <source>
        <strain evidence="1 2">CECT 3313</strain>
    </source>
</reference>
<gene>
    <name evidence="1" type="ORF">FHS34_008256</name>
</gene>
<dbReference type="Proteomes" id="UP000585836">
    <property type="component" value="Unassembled WGS sequence"/>
</dbReference>
<protein>
    <submittedName>
        <fullName evidence="1">Uncharacterized protein</fullName>
    </submittedName>
</protein>
<dbReference type="AlphaFoldDB" id="A0A7W9Q3K7"/>
<name>A0A7W9Q3K7_9ACTN</name>
<organism evidence="1 2">
    <name type="scientific">Streptomyces echinatus</name>
    <dbReference type="NCBI Taxonomy" id="67293"/>
    <lineage>
        <taxon>Bacteria</taxon>
        <taxon>Bacillati</taxon>
        <taxon>Actinomycetota</taxon>
        <taxon>Actinomycetes</taxon>
        <taxon>Kitasatosporales</taxon>
        <taxon>Streptomycetaceae</taxon>
        <taxon>Streptomyces</taxon>
    </lineage>
</organism>
<dbReference type="EMBL" id="JACHJK010000031">
    <property type="protein sequence ID" value="MBB5932736.1"/>
    <property type="molecule type" value="Genomic_DNA"/>
</dbReference>
<accession>A0A7W9Q3K7</accession>
<sequence>MKVLRGEGSREHARRTFFGVRRYLEVVHPILKG</sequence>
<comment type="caution">
    <text evidence="1">The sequence shown here is derived from an EMBL/GenBank/DDBJ whole genome shotgun (WGS) entry which is preliminary data.</text>
</comment>